<dbReference type="Pfam" id="PF02424">
    <property type="entry name" value="ApbE"/>
    <property type="match status" value="1"/>
</dbReference>
<evidence type="ECO:0000256" key="11">
    <source>
        <dbReference type="SAM" id="SignalP"/>
    </source>
</evidence>
<protein>
    <recommendedName>
        <fullName evidence="3">FAD:protein FMN transferase</fullName>
        <ecNumber evidence="2">2.7.1.180</ecNumber>
    </recommendedName>
    <alternativeName>
        <fullName evidence="9">Flavin transferase</fullName>
    </alternativeName>
</protein>
<dbReference type="RefSeq" id="WP_191286954.1">
    <property type="nucleotide sequence ID" value="NZ_BNCH01000006.1"/>
</dbReference>
<evidence type="ECO:0000256" key="1">
    <source>
        <dbReference type="ARBA" id="ARBA00001946"/>
    </source>
</evidence>
<keyword evidence="4" id="KW-0285">Flavoprotein</keyword>
<comment type="caution">
    <text evidence="12">The sequence shown here is derived from an EMBL/GenBank/DDBJ whole genome shotgun (WGS) entry which is preliminary data.</text>
</comment>
<evidence type="ECO:0000313" key="13">
    <source>
        <dbReference type="Proteomes" id="UP000609802"/>
    </source>
</evidence>
<dbReference type="InterPro" id="IPR003374">
    <property type="entry name" value="ApbE-like_sf"/>
</dbReference>
<dbReference type="Proteomes" id="UP000609802">
    <property type="component" value="Unassembled WGS sequence"/>
</dbReference>
<feature type="chain" id="PRO_5045596844" description="FAD:protein FMN transferase" evidence="11">
    <location>
        <begin position="26"/>
        <end position="298"/>
    </location>
</feature>
<evidence type="ECO:0000256" key="8">
    <source>
        <dbReference type="ARBA" id="ARBA00022842"/>
    </source>
</evidence>
<comment type="catalytic activity">
    <reaction evidence="10">
        <text>L-threonyl-[protein] + FAD = FMN-L-threonyl-[protein] + AMP + H(+)</text>
        <dbReference type="Rhea" id="RHEA:36847"/>
        <dbReference type="Rhea" id="RHEA-COMP:11060"/>
        <dbReference type="Rhea" id="RHEA-COMP:11061"/>
        <dbReference type="ChEBI" id="CHEBI:15378"/>
        <dbReference type="ChEBI" id="CHEBI:30013"/>
        <dbReference type="ChEBI" id="CHEBI:57692"/>
        <dbReference type="ChEBI" id="CHEBI:74257"/>
        <dbReference type="ChEBI" id="CHEBI:456215"/>
        <dbReference type="EC" id="2.7.1.180"/>
    </reaction>
</comment>
<dbReference type="InterPro" id="IPR006311">
    <property type="entry name" value="TAT_signal"/>
</dbReference>
<accession>A0ABQ3J4P8</accession>
<evidence type="ECO:0000256" key="7">
    <source>
        <dbReference type="ARBA" id="ARBA00022827"/>
    </source>
</evidence>
<keyword evidence="8" id="KW-0460">Magnesium</keyword>
<dbReference type="GO" id="GO:0016740">
    <property type="term" value="F:transferase activity"/>
    <property type="evidence" value="ECO:0007669"/>
    <property type="project" value="UniProtKB-KW"/>
</dbReference>
<keyword evidence="5 12" id="KW-0808">Transferase</keyword>
<evidence type="ECO:0000256" key="2">
    <source>
        <dbReference type="ARBA" id="ARBA00011955"/>
    </source>
</evidence>
<keyword evidence="11" id="KW-0732">Signal</keyword>
<evidence type="ECO:0000256" key="9">
    <source>
        <dbReference type="ARBA" id="ARBA00031306"/>
    </source>
</evidence>
<gene>
    <name evidence="12" type="primary">nosX</name>
    <name evidence="12" type="ORF">GCM10016455_25760</name>
</gene>
<organism evidence="12 13">
    <name type="scientific">Aliiroseovarius zhejiangensis</name>
    <dbReference type="NCBI Taxonomy" id="1632025"/>
    <lineage>
        <taxon>Bacteria</taxon>
        <taxon>Pseudomonadati</taxon>
        <taxon>Pseudomonadota</taxon>
        <taxon>Alphaproteobacteria</taxon>
        <taxon>Rhodobacterales</taxon>
        <taxon>Paracoccaceae</taxon>
        <taxon>Aliiroseovarius</taxon>
    </lineage>
</organism>
<feature type="signal peptide" evidence="11">
    <location>
        <begin position="1"/>
        <end position="25"/>
    </location>
</feature>
<keyword evidence="6" id="KW-0479">Metal-binding</keyword>
<evidence type="ECO:0000256" key="5">
    <source>
        <dbReference type="ARBA" id="ARBA00022679"/>
    </source>
</evidence>
<proteinExistence type="predicted"/>
<name>A0ABQ3J4P8_9RHOB</name>
<dbReference type="InterPro" id="IPR024932">
    <property type="entry name" value="ApbE"/>
</dbReference>
<evidence type="ECO:0000256" key="3">
    <source>
        <dbReference type="ARBA" id="ARBA00016337"/>
    </source>
</evidence>
<keyword evidence="13" id="KW-1185">Reference proteome</keyword>
<dbReference type="EMBL" id="BNCH01000006">
    <property type="protein sequence ID" value="GHF03343.1"/>
    <property type="molecule type" value="Genomic_DNA"/>
</dbReference>
<evidence type="ECO:0000313" key="12">
    <source>
        <dbReference type="EMBL" id="GHF03343.1"/>
    </source>
</evidence>
<dbReference type="PROSITE" id="PS51318">
    <property type="entry name" value="TAT"/>
    <property type="match status" value="1"/>
</dbReference>
<dbReference type="PANTHER" id="PTHR30040">
    <property type="entry name" value="THIAMINE BIOSYNTHESIS LIPOPROTEIN APBE"/>
    <property type="match status" value="1"/>
</dbReference>
<dbReference type="PANTHER" id="PTHR30040:SF2">
    <property type="entry name" value="FAD:PROTEIN FMN TRANSFERASE"/>
    <property type="match status" value="1"/>
</dbReference>
<dbReference type="Gene3D" id="3.10.520.10">
    <property type="entry name" value="ApbE-like domains"/>
    <property type="match status" value="1"/>
</dbReference>
<evidence type="ECO:0000256" key="6">
    <source>
        <dbReference type="ARBA" id="ARBA00022723"/>
    </source>
</evidence>
<comment type="cofactor">
    <cofactor evidence="1">
        <name>Mg(2+)</name>
        <dbReference type="ChEBI" id="CHEBI:18420"/>
    </cofactor>
</comment>
<reference evidence="13" key="1">
    <citation type="journal article" date="2019" name="Int. J. Syst. Evol. Microbiol.">
        <title>The Global Catalogue of Microorganisms (GCM) 10K type strain sequencing project: providing services to taxonomists for standard genome sequencing and annotation.</title>
        <authorList>
            <consortium name="The Broad Institute Genomics Platform"/>
            <consortium name="The Broad Institute Genome Sequencing Center for Infectious Disease"/>
            <person name="Wu L."/>
            <person name="Ma J."/>
        </authorList>
    </citation>
    <scope>NUCLEOTIDE SEQUENCE [LARGE SCALE GENOMIC DNA]</scope>
    <source>
        <strain evidence="13">KCTC 42443</strain>
    </source>
</reference>
<evidence type="ECO:0000256" key="10">
    <source>
        <dbReference type="ARBA" id="ARBA00048540"/>
    </source>
</evidence>
<evidence type="ECO:0000256" key="4">
    <source>
        <dbReference type="ARBA" id="ARBA00022630"/>
    </source>
</evidence>
<dbReference type="EC" id="2.7.1.180" evidence="2"/>
<sequence>MSILNRRRFMAISAAALAVPTGAAASVARWTGYALGGPVSMQLVGVSQPQADTTFTMVEAELNRLEDIFSLYRDNSELSRLNRFGSLDDPSAELLHVLSACASLNAASNGQFDPTVQPLWLAIANEAGDDAIAAAQAVVGWSNVAFDAHRVELPKGGALTLNGIAQGAVTDRIAALLRGQGLRDVLVDMGEISAQGQGPNGPWSIGVAQTDGTLVHRLTATDRAVATSVPAAMEIGDARGHILSPTGDQPVQTLVAVSAPTAMIADGLSTALCLVDDATGAEIVAAFPDAKVEVMTRA</sequence>
<dbReference type="SUPFAM" id="SSF143631">
    <property type="entry name" value="ApbE-like"/>
    <property type="match status" value="1"/>
</dbReference>
<keyword evidence="7" id="KW-0274">FAD</keyword>